<evidence type="ECO:0000313" key="2">
    <source>
        <dbReference type="EMBL" id="KAL1609023.1"/>
    </source>
</evidence>
<feature type="compositionally biased region" description="Basic residues" evidence="1">
    <location>
        <begin position="197"/>
        <end position="207"/>
    </location>
</feature>
<feature type="compositionally biased region" description="Acidic residues" evidence="1">
    <location>
        <begin position="223"/>
        <end position="233"/>
    </location>
</feature>
<name>A0ABR3RX67_9PLEO</name>
<protein>
    <recommendedName>
        <fullName evidence="4">Origin recognition complex subunit 6</fullName>
    </recommendedName>
</protein>
<feature type="compositionally biased region" description="Basic and acidic residues" evidence="1">
    <location>
        <begin position="234"/>
        <end position="248"/>
    </location>
</feature>
<comment type="caution">
    <text evidence="2">The sequence shown here is derived from an EMBL/GenBank/DDBJ whole genome shotgun (WGS) entry which is preliminary data.</text>
</comment>
<dbReference type="EMBL" id="JAKIXB020000004">
    <property type="protein sequence ID" value="KAL1609023.1"/>
    <property type="molecule type" value="Genomic_DNA"/>
</dbReference>
<feature type="region of interest" description="Disordered" evidence="1">
    <location>
        <begin position="156"/>
        <end position="248"/>
    </location>
</feature>
<gene>
    <name evidence="2" type="ORF">SLS59_001386</name>
</gene>
<sequence>MPPKATSNGDSKGGKMYSADVVAAVLAATGTISLSMKHYELMSSLDGVKTASAFQHDFRAVLARSKELKARLDSGEAFQSVKPSYKRVNMTKSTDSPAGGQKMIPADCVSVLLMALGCTSISREQLNMMSALDGTRTASSFEHQFRSISAKAKELKKRVDDGEKFSPVQPGQKRGGTTTPATPKKRKGNDAEDTPTKKPKATPKPRGKNTQAQAGVPPTPQPADDDDLPEDMAEFIKSEKQWEDEQFV</sequence>
<accession>A0ABR3RX67</accession>
<evidence type="ECO:0000256" key="1">
    <source>
        <dbReference type="SAM" id="MobiDB-lite"/>
    </source>
</evidence>
<keyword evidence="3" id="KW-1185">Reference proteome</keyword>
<proteinExistence type="predicted"/>
<evidence type="ECO:0008006" key="4">
    <source>
        <dbReference type="Google" id="ProtNLM"/>
    </source>
</evidence>
<reference evidence="2 3" key="1">
    <citation type="submission" date="2024-02" db="EMBL/GenBank/DDBJ databases">
        <title>De novo assembly and annotation of 12 fungi associated with fruit tree decline syndrome in Ontario, Canada.</title>
        <authorList>
            <person name="Sulman M."/>
            <person name="Ellouze W."/>
            <person name="Ilyukhin E."/>
        </authorList>
    </citation>
    <scope>NUCLEOTIDE SEQUENCE [LARGE SCALE GENOMIC DNA]</scope>
    <source>
        <strain evidence="2 3">M97-236</strain>
    </source>
</reference>
<organism evidence="2 3">
    <name type="scientific">Nothophoma quercina</name>
    <dbReference type="NCBI Taxonomy" id="749835"/>
    <lineage>
        <taxon>Eukaryota</taxon>
        <taxon>Fungi</taxon>
        <taxon>Dikarya</taxon>
        <taxon>Ascomycota</taxon>
        <taxon>Pezizomycotina</taxon>
        <taxon>Dothideomycetes</taxon>
        <taxon>Pleosporomycetidae</taxon>
        <taxon>Pleosporales</taxon>
        <taxon>Pleosporineae</taxon>
        <taxon>Didymellaceae</taxon>
        <taxon>Nothophoma</taxon>
    </lineage>
</organism>
<evidence type="ECO:0000313" key="3">
    <source>
        <dbReference type="Proteomes" id="UP001521222"/>
    </source>
</evidence>
<dbReference type="Proteomes" id="UP001521222">
    <property type="component" value="Unassembled WGS sequence"/>
</dbReference>